<keyword evidence="4" id="KW-1185">Reference proteome</keyword>
<name>A0A699ZFV0_HAELA</name>
<evidence type="ECO:0000313" key="3">
    <source>
        <dbReference type="EMBL" id="GFH17784.1"/>
    </source>
</evidence>
<feature type="coiled-coil region" evidence="1">
    <location>
        <begin position="5"/>
        <end position="67"/>
    </location>
</feature>
<evidence type="ECO:0000256" key="2">
    <source>
        <dbReference type="SAM" id="MobiDB-lite"/>
    </source>
</evidence>
<feature type="non-terminal residue" evidence="3">
    <location>
        <position position="1"/>
    </location>
</feature>
<keyword evidence="1" id="KW-0175">Coiled coil</keyword>
<gene>
    <name evidence="3" type="ORF">HaLaN_14485</name>
</gene>
<proteinExistence type="predicted"/>
<dbReference type="EMBL" id="BLLF01001200">
    <property type="protein sequence ID" value="GFH17784.1"/>
    <property type="molecule type" value="Genomic_DNA"/>
</dbReference>
<protein>
    <submittedName>
        <fullName evidence="3">Uncharacterized protein</fullName>
    </submittedName>
</protein>
<sequence length="91" mass="10537">MTSENQQLAYNYRELRAQYDTLAEDAAELDKQCIALLQQTATLEVEKQEMTNNMSTLRQDLRRLTQTSQHRLHHQLVASPSHLHSPADKTM</sequence>
<reference evidence="3 4" key="1">
    <citation type="submission" date="2020-02" db="EMBL/GenBank/DDBJ databases">
        <title>Draft genome sequence of Haematococcus lacustris strain NIES-144.</title>
        <authorList>
            <person name="Morimoto D."/>
            <person name="Nakagawa S."/>
            <person name="Yoshida T."/>
            <person name="Sawayama S."/>
        </authorList>
    </citation>
    <scope>NUCLEOTIDE SEQUENCE [LARGE SCALE GENOMIC DNA]</scope>
    <source>
        <strain evidence="3 4">NIES-144</strain>
    </source>
</reference>
<evidence type="ECO:0000313" key="4">
    <source>
        <dbReference type="Proteomes" id="UP000485058"/>
    </source>
</evidence>
<dbReference type="Proteomes" id="UP000485058">
    <property type="component" value="Unassembled WGS sequence"/>
</dbReference>
<evidence type="ECO:0000256" key="1">
    <source>
        <dbReference type="SAM" id="Coils"/>
    </source>
</evidence>
<organism evidence="3 4">
    <name type="scientific">Haematococcus lacustris</name>
    <name type="common">Green alga</name>
    <name type="synonym">Haematococcus pluvialis</name>
    <dbReference type="NCBI Taxonomy" id="44745"/>
    <lineage>
        <taxon>Eukaryota</taxon>
        <taxon>Viridiplantae</taxon>
        <taxon>Chlorophyta</taxon>
        <taxon>core chlorophytes</taxon>
        <taxon>Chlorophyceae</taxon>
        <taxon>CS clade</taxon>
        <taxon>Chlamydomonadales</taxon>
        <taxon>Haematococcaceae</taxon>
        <taxon>Haematococcus</taxon>
    </lineage>
</organism>
<feature type="non-terminal residue" evidence="3">
    <location>
        <position position="91"/>
    </location>
</feature>
<feature type="region of interest" description="Disordered" evidence="2">
    <location>
        <begin position="67"/>
        <end position="91"/>
    </location>
</feature>
<accession>A0A699ZFV0</accession>
<dbReference type="AlphaFoldDB" id="A0A699ZFV0"/>
<comment type="caution">
    <text evidence="3">The sequence shown here is derived from an EMBL/GenBank/DDBJ whole genome shotgun (WGS) entry which is preliminary data.</text>
</comment>